<feature type="domain" description="HTH arsR-type" evidence="1">
    <location>
        <begin position="2"/>
        <end position="97"/>
    </location>
</feature>
<gene>
    <name evidence="2" type="ORF">GCM10010361_28300</name>
</gene>
<accession>A0ABN0ZY38</accession>
<dbReference type="PRINTS" id="PR00778">
    <property type="entry name" value="HTHARSR"/>
</dbReference>
<dbReference type="PROSITE" id="PS50987">
    <property type="entry name" value="HTH_ARSR_2"/>
    <property type="match status" value="1"/>
</dbReference>
<dbReference type="PANTHER" id="PTHR39168">
    <property type="entry name" value="TRANSCRIPTIONAL REGULATOR-RELATED"/>
    <property type="match status" value="1"/>
</dbReference>
<evidence type="ECO:0000259" key="1">
    <source>
        <dbReference type="PROSITE" id="PS50987"/>
    </source>
</evidence>
<protein>
    <submittedName>
        <fullName evidence="2">Metalloregulator ArsR/SmtB family transcription factor</fullName>
    </submittedName>
</protein>
<name>A0ABN0ZY38_9ACTN</name>
<sequence>MRDLSGDANFVEPAALIGDRTRVRILLALLDERALPLSMLASEAGVSLSTMSGHLSRLVDGGMLHVRTQGRHRYYSLASPDVARAIESPARLAPPFAPTSLRTGTRAQALRTARTCYDHLAGHLGVGIMRALIEQEAVAGGDGRHDPDRATRDELSARGRDLDYRLTPRGWEMLAAIGVTVPETRRRMVRYCVDWTEQRHHLSGAVGAALFDRCIERGWVERAPNSRVVRILPAGEQGLHDWLGLDTSAFTRG</sequence>
<comment type="caution">
    <text evidence="2">The sequence shown here is derived from an EMBL/GenBank/DDBJ whole genome shotgun (WGS) entry which is preliminary data.</text>
</comment>
<dbReference type="SUPFAM" id="SSF46785">
    <property type="entry name" value="Winged helix' DNA-binding domain"/>
    <property type="match status" value="1"/>
</dbReference>
<reference evidence="2 3" key="1">
    <citation type="journal article" date="2019" name="Int. J. Syst. Evol. Microbiol.">
        <title>The Global Catalogue of Microorganisms (GCM) 10K type strain sequencing project: providing services to taxonomists for standard genome sequencing and annotation.</title>
        <authorList>
            <consortium name="The Broad Institute Genomics Platform"/>
            <consortium name="The Broad Institute Genome Sequencing Center for Infectious Disease"/>
            <person name="Wu L."/>
            <person name="Ma J."/>
        </authorList>
    </citation>
    <scope>NUCLEOTIDE SEQUENCE [LARGE SCALE GENOMIC DNA]</scope>
    <source>
        <strain evidence="2 3">JCM 4805</strain>
    </source>
</reference>
<dbReference type="PANTHER" id="PTHR39168:SF1">
    <property type="entry name" value="TRANSCRIPTIONAL REGULATORY PROTEIN"/>
    <property type="match status" value="1"/>
</dbReference>
<dbReference type="InterPro" id="IPR052543">
    <property type="entry name" value="HTH_Metal-responsive_Reg"/>
</dbReference>
<dbReference type="Gene3D" id="1.10.10.10">
    <property type="entry name" value="Winged helix-like DNA-binding domain superfamily/Winged helix DNA-binding domain"/>
    <property type="match status" value="1"/>
</dbReference>
<evidence type="ECO:0000313" key="3">
    <source>
        <dbReference type="Proteomes" id="UP001500909"/>
    </source>
</evidence>
<dbReference type="InterPro" id="IPR001845">
    <property type="entry name" value="HTH_ArsR_DNA-bd_dom"/>
</dbReference>
<dbReference type="InterPro" id="IPR011991">
    <property type="entry name" value="ArsR-like_HTH"/>
</dbReference>
<dbReference type="SMART" id="SM00418">
    <property type="entry name" value="HTH_ARSR"/>
    <property type="match status" value="1"/>
</dbReference>
<dbReference type="InterPro" id="IPR036388">
    <property type="entry name" value="WH-like_DNA-bd_sf"/>
</dbReference>
<dbReference type="RefSeq" id="WP_346095288.1">
    <property type="nucleotide sequence ID" value="NZ_BAAABY010000023.1"/>
</dbReference>
<dbReference type="CDD" id="cd00090">
    <property type="entry name" value="HTH_ARSR"/>
    <property type="match status" value="1"/>
</dbReference>
<dbReference type="InterPro" id="IPR036390">
    <property type="entry name" value="WH_DNA-bd_sf"/>
</dbReference>
<organism evidence="2 3">
    <name type="scientific">Streptomyces olivaceiscleroticus</name>
    <dbReference type="NCBI Taxonomy" id="68245"/>
    <lineage>
        <taxon>Bacteria</taxon>
        <taxon>Bacillati</taxon>
        <taxon>Actinomycetota</taxon>
        <taxon>Actinomycetes</taxon>
        <taxon>Kitasatosporales</taxon>
        <taxon>Streptomycetaceae</taxon>
        <taxon>Streptomyces</taxon>
    </lineage>
</organism>
<dbReference type="Pfam" id="PF12840">
    <property type="entry name" value="HTH_20"/>
    <property type="match status" value="1"/>
</dbReference>
<evidence type="ECO:0000313" key="2">
    <source>
        <dbReference type="EMBL" id="GAA0462776.1"/>
    </source>
</evidence>
<proteinExistence type="predicted"/>
<dbReference type="Proteomes" id="UP001500909">
    <property type="component" value="Unassembled WGS sequence"/>
</dbReference>
<keyword evidence="3" id="KW-1185">Reference proteome</keyword>
<dbReference type="EMBL" id="BAAABY010000023">
    <property type="protein sequence ID" value="GAA0462776.1"/>
    <property type="molecule type" value="Genomic_DNA"/>
</dbReference>